<dbReference type="EMBL" id="FOEE01000002">
    <property type="protein sequence ID" value="SEO58251.1"/>
    <property type="molecule type" value="Genomic_DNA"/>
</dbReference>
<evidence type="ECO:0000313" key="5">
    <source>
        <dbReference type="Proteomes" id="UP000198960"/>
    </source>
</evidence>
<dbReference type="Gene3D" id="2.60.200.20">
    <property type="match status" value="1"/>
</dbReference>
<dbReference type="Pfam" id="PF00498">
    <property type="entry name" value="FHA"/>
    <property type="match status" value="1"/>
</dbReference>
<dbReference type="RefSeq" id="WP_091940468.1">
    <property type="nucleotide sequence ID" value="NZ_FOEE01000002.1"/>
</dbReference>
<dbReference type="AlphaFoldDB" id="A0A1H8QW89"/>
<evidence type="ECO:0000256" key="1">
    <source>
        <dbReference type="ARBA" id="ARBA00022553"/>
    </source>
</evidence>
<keyword evidence="5" id="KW-1185">Reference proteome</keyword>
<gene>
    <name evidence="4" type="ORF">SAMN05660991_00832</name>
</gene>
<dbReference type="CDD" id="cd00060">
    <property type="entry name" value="FHA"/>
    <property type="match status" value="1"/>
</dbReference>
<feature type="compositionally biased region" description="Pro residues" evidence="2">
    <location>
        <begin position="299"/>
        <end position="313"/>
    </location>
</feature>
<organism evidence="4 5">
    <name type="scientific">Trujillonella endophytica</name>
    <dbReference type="NCBI Taxonomy" id="673521"/>
    <lineage>
        <taxon>Bacteria</taxon>
        <taxon>Bacillati</taxon>
        <taxon>Actinomycetota</taxon>
        <taxon>Actinomycetes</taxon>
        <taxon>Geodermatophilales</taxon>
        <taxon>Geodermatophilaceae</taxon>
        <taxon>Trujillonella</taxon>
    </lineage>
</organism>
<reference evidence="5" key="1">
    <citation type="submission" date="2016-10" db="EMBL/GenBank/DDBJ databases">
        <authorList>
            <person name="Varghese N."/>
            <person name="Submissions S."/>
        </authorList>
    </citation>
    <scope>NUCLEOTIDE SEQUENCE [LARGE SCALE GENOMIC DNA]</scope>
    <source>
        <strain evidence="5">DSM 45413</strain>
    </source>
</reference>
<dbReference type="STRING" id="673521.SAMN05660991_00832"/>
<protein>
    <submittedName>
        <fullName evidence="4">FHA domain-containing protein</fullName>
    </submittedName>
</protein>
<dbReference type="InterPro" id="IPR000253">
    <property type="entry name" value="FHA_dom"/>
</dbReference>
<dbReference type="SUPFAM" id="SSF49879">
    <property type="entry name" value="SMAD/FHA domain"/>
    <property type="match status" value="1"/>
</dbReference>
<dbReference type="Proteomes" id="UP000198960">
    <property type="component" value="Unassembled WGS sequence"/>
</dbReference>
<feature type="compositionally biased region" description="Basic and acidic residues" evidence="2">
    <location>
        <begin position="276"/>
        <end position="295"/>
    </location>
</feature>
<accession>A0A1H8QW89</accession>
<dbReference type="InterPro" id="IPR008984">
    <property type="entry name" value="SMAD_FHA_dom_sf"/>
</dbReference>
<evidence type="ECO:0000313" key="4">
    <source>
        <dbReference type="EMBL" id="SEO58251.1"/>
    </source>
</evidence>
<proteinExistence type="predicted"/>
<dbReference type="OrthoDB" id="5240729at2"/>
<dbReference type="PROSITE" id="PS50006">
    <property type="entry name" value="FHA_DOMAIN"/>
    <property type="match status" value="1"/>
</dbReference>
<feature type="compositionally biased region" description="Pro residues" evidence="2">
    <location>
        <begin position="247"/>
        <end position="266"/>
    </location>
</feature>
<evidence type="ECO:0000259" key="3">
    <source>
        <dbReference type="PROSITE" id="PS50006"/>
    </source>
</evidence>
<keyword evidence="1" id="KW-0597">Phosphoprotein</keyword>
<feature type="region of interest" description="Disordered" evidence="2">
    <location>
        <begin position="237"/>
        <end position="341"/>
    </location>
</feature>
<feature type="domain" description="FHA" evidence="3">
    <location>
        <begin position="419"/>
        <end position="475"/>
    </location>
</feature>
<sequence length="516" mass="52690">MSTPVVPPAPAASPAAAVGVPPFDQVGVAVTPGEDLVVRLPGIVLVVAVEATTTPPAPAASSGLGGWGVAPATPAAASPAGDRFLGELVGLCRRVSAAGRRAPGRRLHEELRAWLPTATGVPSFAVASATEEGLALALLGDGVAEVPELGLRLTSAQGEDPLPDGRTYLDRLVDWPPAALRLSVGAPDDMASHPLADLEAGVVPGAAAVLSPAPVPATPVVPAPPAPGGTVIAQLPPIPVGGRVTTPPVPPPVPAPPPPPAPPAHAPAPAGGAPDGHAHDHAGHDHDHDGHDHAAHAVPEPPAPVVPPPPVELPAPAKSVSFLQPPPADEVEPPREPLPVVSEEQPPAALAAQEEGDTRPKVKGILCKNGHLNDPRVLFCAQCGIRTTQQTAVFVEGVRPPLGLLVFDNGATVSLDADYLLGREPETDDRVRTGNHRPLLVVDQTGGVSRHHAEIRLEGWDVVLTDIGSANGTLFARRGELAWTSLIPGQPVQLTPGMTVRMGGRQFAFESPHGGY</sequence>
<evidence type="ECO:0000256" key="2">
    <source>
        <dbReference type="SAM" id="MobiDB-lite"/>
    </source>
</evidence>
<name>A0A1H8QW89_9ACTN</name>